<comment type="subcellular location">
    <subcellularLocation>
        <location evidence="2">Nucleus</location>
    </subcellularLocation>
</comment>
<dbReference type="Proteomes" id="UP000308133">
    <property type="component" value="Unassembled WGS sequence"/>
</dbReference>
<dbReference type="AlphaFoldDB" id="A0A4V6DUF7"/>
<feature type="compositionally biased region" description="Basic residues" evidence="3">
    <location>
        <begin position="23"/>
        <end position="48"/>
    </location>
</feature>
<feature type="region of interest" description="Disordered" evidence="3">
    <location>
        <begin position="1"/>
        <end position="54"/>
    </location>
</feature>
<dbReference type="PROSITE" id="PS51037">
    <property type="entry name" value="YEATS"/>
    <property type="match status" value="1"/>
</dbReference>
<evidence type="ECO:0000256" key="3">
    <source>
        <dbReference type="SAM" id="MobiDB-lite"/>
    </source>
</evidence>
<evidence type="ECO:0000256" key="2">
    <source>
        <dbReference type="PROSITE-ProRule" id="PRU00376"/>
    </source>
</evidence>
<comment type="caution">
    <text evidence="5">The sequence shown here is derived from an EMBL/GenBank/DDBJ whole genome shotgun (WGS) entry which is preliminary data.</text>
</comment>
<evidence type="ECO:0000313" key="6">
    <source>
        <dbReference type="Proteomes" id="UP000308133"/>
    </source>
</evidence>
<dbReference type="Gene3D" id="2.60.40.1970">
    <property type="entry name" value="YEATS domain"/>
    <property type="match status" value="1"/>
</dbReference>
<dbReference type="InterPro" id="IPR038704">
    <property type="entry name" value="YEAST_sf"/>
</dbReference>
<reference evidence="5 6" key="1">
    <citation type="submission" date="2018-02" db="EMBL/GenBank/DDBJ databases">
        <title>Draft genome sequences of Elsinoe sp., causing black scab on jojoba.</title>
        <authorList>
            <person name="Stodart B."/>
            <person name="Jeffress S."/>
            <person name="Ash G."/>
            <person name="Arun Chinnappa K."/>
        </authorList>
    </citation>
    <scope>NUCLEOTIDE SEQUENCE [LARGE SCALE GENOMIC DNA]</scope>
    <source>
        <strain evidence="5 6">Hillstone_2</strain>
    </source>
</reference>
<feature type="domain" description="YEATS" evidence="4">
    <location>
        <begin position="1"/>
        <end position="147"/>
    </location>
</feature>
<proteinExistence type="predicted"/>
<organism evidence="5 6">
    <name type="scientific">Elsinoe australis</name>
    <dbReference type="NCBI Taxonomy" id="40998"/>
    <lineage>
        <taxon>Eukaryota</taxon>
        <taxon>Fungi</taxon>
        <taxon>Dikarya</taxon>
        <taxon>Ascomycota</taxon>
        <taxon>Pezizomycotina</taxon>
        <taxon>Dothideomycetes</taxon>
        <taxon>Dothideomycetidae</taxon>
        <taxon>Myriangiales</taxon>
        <taxon>Elsinoaceae</taxon>
        <taxon>Elsinoe</taxon>
    </lineage>
</organism>
<name>A0A4V6DUF7_9PEZI</name>
<dbReference type="GO" id="GO:0005634">
    <property type="term" value="C:nucleus"/>
    <property type="evidence" value="ECO:0007669"/>
    <property type="project" value="UniProtKB-SubCell"/>
</dbReference>
<dbReference type="EMBL" id="PTQR01000039">
    <property type="protein sequence ID" value="TKX24442.1"/>
    <property type="molecule type" value="Genomic_DNA"/>
</dbReference>
<sequence length="282" mass="31616">MAKIPIKVVTEAHETRNPPKPAPARKRKGKKHKGKKQKGKKHKGKRQKAKAERPMPVDCLGKVTYHLHATFNNQSRMQTRHTAPFGLRERAWGEFRIHIIATPYGLSRADDVEIWHQLRLLKGKYEEVYPVCVKDPPPILLERLGMSHPVSAIRASVLKEVIAKQMLDEYQDKHAASNSTGKALSEFELGDLEAPVRKNVDTLGRKDALEWFKATHKGRLDAVRAECAKLACDELEDKLDDIFSDAMPSDSLAPLNHDTLLAQEVEYGVVDEASKLAGNAAE</sequence>
<accession>A0A4V6DUF7</accession>
<gene>
    <name evidence="5" type="ORF">C1H76_3049</name>
</gene>
<dbReference type="Pfam" id="PF03366">
    <property type="entry name" value="YEATS"/>
    <property type="match status" value="1"/>
</dbReference>
<evidence type="ECO:0000259" key="4">
    <source>
        <dbReference type="PROSITE" id="PS51037"/>
    </source>
</evidence>
<keyword evidence="1 2" id="KW-0539">Nucleus</keyword>
<evidence type="ECO:0000256" key="1">
    <source>
        <dbReference type="ARBA" id="ARBA00023242"/>
    </source>
</evidence>
<protein>
    <submittedName>
        <fullName evidence="5">YEATS-like protein 2</fullName>
    </submittedName>
</protein>
<dbReference type="InterPro" id="IPR055129">
    <property type="entry name" value="YEATS_dom"/>
</dbReference>
<evidence type="ECO:0000313" key="5">
    <source>
        <dbReference type="EMBL" id="TKX24442.1"/>
    </source>
</evidence>